<evidence type="ECO:0000313" key="2">
    <source>
        <dbReference type="EMBL" id="CAK0888583.1"/>
    </source>
</evidence>
<dbReference type="InterPro" id="IPR000683">
    <property type="entry name" value="Gfo/Idh/MocA-like_OxRdtase_N"/>
</dbReference>
<dbReference type="SUPFAM" id="SSF51735">
    <property type="entry name" value="NAD(P)-binding Rossmann-fold domains"/>
    <property type="match status" value="1"/>
</dbReference>
<keyword evidence="3" id="KW-1185">Reference proteome</keyword>
<reference evidence="2" key="1">
    <citation type="submission" date="2023-10" db="EMBL/GenBank/DDBJ databases">
        <authorList>
            <person name="Chen Y."/>
            <person name="Shah S."/>
            <person name="Dougan E. K."/>
            <person name="Thang M."/>
            <person name="Chan C."/>
        </authorList>
    </citation>
    <scope>NUCLEOTIDE SEQUENCE [LARGE SCALE GENOMIC DNA]</scope>
</reference>
<gene>
    <name evidence="2" type="ORF">PCOR1329_LOCUS69348</name>
</gene>
<dbReference type="InterPro" id="IPR036291">
    <property type="entry name" value="NAD(P)-bd_dom_sf"/>
</dbReference>
<proteinExistence type="predicted"/>
<organism evidence="2 3">
    <name type="scientific">Prorocentrum cordatum</name>
    <dbReference type="NCBI Taxonomy" id="2364126"/>
    <lineage>
        <taxon>Eukaryota</taxon>
        <taxon>Sar</taxon>
        <taxon>Alveolata</taxon>
        <taxon>Dinophyceae</taxon>
        <taxon>Prorocentrales</taxon>
        <taxon>Prorocentraceae</taxon>
        <taxon>Prorocentrum</taxon>
    </lineage>
</organism>
<evidence type="ECO:0000259" key="1">
    <source>
        <dbReference type="Pfam" id="PF01408"/>
    </source>
</evidence>
<dbReference type="PANTHER" id="PTHR43173:SF28">
    <property type="entry name" value="AARF DOMAIN CONTAINING KINASE 5"/>
    <property type="match status" value="1"/>
</dbReference>
<evidence type="ECO:0000313" key="3">
    <source>
        <dbReference type="Proteomes" id="UP001189429"/>
    </source>
</evidence>
<dbReference type="Pfam" id="PF01408">
    <property type="entry name" value="GFO_IDH_MocA"/>
    <property type="match status" value="1"/>
</dbReference>
<dbReference type="Gene3D" id="3.40.50.720">
    <property type="entry name" value="NAD(P)-binding Rossmann-like Domain"/>
    <property type="match status" value="1"/>
</dbReference>
<dbReference type="PANTHER" id="PTHR43173">
    <property type="entry name" value="ABC1 FAMILY PROTEIN"/>
    <property type="match status" value="1"/>
</dbReference>
<protein>
    <recommendedName>
        <fullName evidence="1">Gfo/Idh/MocA-like oxidoreductase N-terminal domain-containing protein</fullName>
    </recommendedName>
</protein>
<comment type="caution">
    <text evidence="2">The sequence shown here is derived from an EMBL/GenBank/DDBJ whole genome shotgun (WGS) entry which is preliminary data.</text>
</comment>
<feature type="domain" description="Gfo/Idh/MocA-like oxidoreductase N-terminal" evidence="1">
    <location>
        <begin position="274"/>
        <end position="337"/>
    </location>
</feature>
<name>A0ABN9WPI8_9DINO</name>
<dbReference type="EMBL" id="CAUYUJ010019097">
    <property type="protein sequence ID" value="CAK0888583.1"/>
    <property type="molecule type" value="Genomic_DNA"/>
</dbReference>
<dbReference type="InterPro" id="IPR051130">
    <property type="entry name" value="Mito_struct-func_regulator"/>
</dbReference>
<sequence>MAMPQPDFMLGTTRSMVSMSQFNEQKQDYEKSLEGLSPGSEEFQAAISACHSRGAERCAKVAAMHRGLYVKAAQFIASIRGGTGDKGIPAAYIDALSVFTDRAPHKSIGEVAPVLKEAMKLGNWPAGPLDETCALRSIEETPIASASLAQATAQRAAPAALLGEAAGRASEDEARCRVPAAVLVVPCSIAREFATTHFGAATGTHVACIVDVDAGVPAPRPASDWERALPGPPSELSGMPVASLPRDVGSIRAGARVVGSSGYRAGADVQRGSPVQHYAELTDTVLDACDCVYVGTSAAAAAAVGTESFEGTTPSSHAALALRALRAGKHLLLEKPL</sequence>
<dbReference type="Proteomes" id="UP001189429">
    <property type="component" value="Unassembled WGS sequence"/>
</dbReference>
<accession>A0ABN9WPI8</accession>